<keyword evidence="2" id="KW-0472">Membrane</keyword>
<evidence type="ECO:0000256" key="2">
    <source>
        <dbReference type="SAM" id="Phobius"/>
    </source>
</evidence>
<feature type="transmembrane region" description="Helical" evidence="2">
    <location>
        <begin position="409"/>
        <end position="428"/>
    </location>
</feature>
<comment type="caution">
    <text evidence="4">The sequence shown here is derived from an EMBL/GenBank/DDBJ whole genome shotgun (WGS) entry which is preliminary data.</text>
</comment>
<keyword evidence="3" id="KW-0732">Signal</keyword>
<reference evidence="4 5" key="1">
    <citation type="submission" date="2018-11" db="EMBL/GenBank/DDBJ databases">
        <title>Genome sequence of Saitozyma podzolica DSM 27192.</title>
        <authorList>
            <person name="Aliyu H."/>
            <person name="Gorte O."/>
            <person name="Ochsenreither K."/>
        </authorList>
    </citation>
    <scope>NUCLEOTIDE SEQUENCE [LARGE SCALE GENOMIC DNA]</scope>
    <source>
        <strain evidence="4 5">DSM 27192</strain>
    </source>
</reference>
<dbReference type="OrthoDB" id="432528at2759"/>
<accession>A0A427YQK9</accession>
<feature type="region of interest" description="Disordered" evidence="1">
    <location>
        <begin position="502"/>
        <end position="527"/>
    </location>
</feature>
<sequence>MKKSSRSASALTAVLASVPLAAAGTPAARWGHQAVYVPSQQAMYVVGGQVQSTDTQVTNEVLVLPLNSSSASFSTGSDDSLPPHAFATLGLSNDGTSLVVIGGMTSSCASDGVTHSLSLSGNGTWSSVTPGSLVRRRGAGMALIDNGSTEGEMLLVGGIADSYSCASSTYSYPAADVLSLPLNTASVVSTRSLPTTLTGSDLTVADFGMTKDAQGNIYLAGGQDSNGDLVSFSSIGKWTKAGGWITQATTGDVPAGRIGASLVAHPTLDMLVLHGGSVSSSGSDTPTALLALLNTTTWAWSTPSNLQPPTSSSVSYHSAVMTPSGVMISAFGLSASNTPRSDMYYLDLRDPTGNAWTWKSQWSSSMLSAYTSTTSTGTTTNGNANSGVVAAGSDTSVSSAPSSKKVTSIVVPIVVILLLLTPVIVYFIRRKVRMDRKRRMARHFSFSSQEDSGDFRGPLDQFRSSRQTRTQYSFGQDANEKEGNFLTDIAAGVSGLWTKYSTRSNGSDVDGGDQARNREMEQVGRGRVVSKGSRWEEIDFGLGRLDESKHLASSRRSSFSDNGDGNVPMPIPMPMPMGMTSEQQQQQQQPLLVTINSGSPRLGTPTYDNQGHLVPSLAVIPATAPATPAEHGNVSSLATAYPAMAPTPVGSRNPNGTAAEQDNLDWNSLQQELETKPAFRSISPTSTLRSHAHSSPSQAPSTPSVRPVSLSAVRPLPVAPRTPTSSSQASPASPNSPISPVKRVGPAPHLPPFEFQRPGSKISTRSTPLTGDAPVNGSGTVSLVQRRNSRRVSEILPFSHLPGGSPRSVSGPTVASRQLAGRRDSAPALDQAKTAPPASPVMDAEARRASSGSLAAYPTATTASERRGSQLRVMNFTEADEADDIQPGQAL</sequence>
<dbReference type="EMBL" id="RSCD01000004">
    <property type="protein sequence ID" value="RSH93383.1"/>
    <property type="molecule type" value="Genomic_DNA"/>
</dbReference>
<feature type="compositionally biased region" description="Polar residues" evidence="1">
    <location>
        <begin position="777"/>
        <end position="786"/>
    </location>
</feature>
<name>A0A427YQK9_9TREE</name>
<feature type="region of interest" description="Disordered" evidence="1">
    <location>
        <begin position="447"/>
        <end position="477"/>
    </location>
</feature>
<keyword evidence="2" id="KW-0812">Transmembrane</keyword>
<dbReference type="InterPro" id="IPR015915">
    <property type="entry name" value="Kelch-typ_b-propeller"/>
</dbReference>
<dbReference type="AlphaFoldDB" id="A0A427YQK9"/>
<dbReference type="STRING" id="1890683.A0A427YQK9"/>
<feature type="chain" id="PRO_5019158466" description="Galactose oxidase" evidence="3">
    <location>
        <begin position="24"/>
        <end position="891"/>
    </location>
</feature>
<keyword evidence="2" id="KW-1133">Transmembrane helix</keyword>
<protein>
    <recommendedName>
        <fullName evidence="6">Galactose oxidase</fullName>
    </recommendedName>
</protein>
<feature type="compositionally biased region" description="Low complexity" evidence="1">
    <location>
        <begin position="693"/>
        <end position="704"/>
    </location>
</feature>
<dbReference type="Gene3D" id="2.130.10.80">
    <property type="entry name" value="Galactose oxidase/kelch, beta-propeller"/>
    <property type="match status" value="1"/>
</dbReference>
<feature type="compositionally biased region" description="Polar residues" evidence="1">
    <location>
        <begin position="807"/>
        <end position="816"/>
    </location>
</feature>
<keyword evidence="5" id="KW-1185">Reference proteome</keyword>
<evidence type="ECO:0000313" key="5">
    <source>
        <dbReference type="Proteomes" id="UP000279259"/>
    </source>
</evidence>
<dbReference type="Gene3D" id="2.120.10.80">
    <property type="entry name" value="Kelch-type beta propeller"/>
    <property type="match status" value="1"/>
</dbReference>
<dbReference type="Proteomes" id="UP000279259">
    <property type="component" value="Unassembled WGS sequence"/>
</dbReference>
<gene>
    <name evidence="4" type="ORF">EHS25_007739</name>
</gene>
<dbReference type="InterPro" id="IPR037293">
    <property type="entry name" value="Gal_Oxidase_central_sf"/>
</dbReference>
<proteinExistence type="predicted"/>
<evidence type="ECO:0008006" key="6">
    <source>
        <dbReference type="Google" id="ProtNLM"/>
    </source>
</evidence>
<feature type="signal peptide" evidence="3">
    <location>
        <begin position="1"/>
        <end position="23"/>
    </location>
</feature>
<dbReference type="SUPFAM" id="SSF117281">
    <property type="entry name" value="Kelch motif"/>
    <property type="match status" value="2"/>
</dbReference>
<feature type="region of interest" description="Disordered" evidence="1">
    <location>
        <begin position="682"/>
        <end position="891"/>
    </location>
</feature>
<feature type="compositionally biased region" description="Basic and acidic residues" evidence="1">
    <location>
        <begin position="513"/>
        <end position="524"/>
    </location>
</feature>
<organism evidence="4 5">
    <name type="scientific">Saitozyma podzolica</name>
    <dbReference type="NCBI Taxonomy" id="1890683"/>
    <lineage>
        <taxon>Eukaryota</taxon>
        <taxon>Fungi</taxon>
        <taxon>Dikarya</taxon>
        <taxon>Basidiomycota</taxon>
        <taxon>Agaricomycotina</taxon>
        <taxon>Tremellomycetes</taxon>
        <taxon>Tremellales</taxon>
        <taxon>Trimorphomycetaceae</taxon>
        <taxon>Saitozyma</taxon>
    </lineage>
</organism>
<evidence type="ECO:0000256" key="1">
    <source>
        <dbReference type="SAM" id="MobiDB-lite"/>
    </source>
</evidence>
<evidence type="ECO:0000313" key="4">
    <source>
        <dbReference type="EMBL" id="RSH93383.1"/>
    </source>
</evidence>
<evidence type="ECO:0000256" key="3">
    <source>
        <dbReference type="SAM" id="SignalP"/>
    </source>
</evidence>
<feature type="compositionally biased region" description="Polar residues" evidence="1">
    <location>
        <begin position="462"/>
        <end position="476"/>
    </location>
</feature>
<feature type="compositionally biased region" description="Low complexity" evidence="1">
    <location>
        <begin position="719"/>
        <end position="740"/>
    </location>
</feature>